<dbReference type="KEGG" id="ttf:THTE_3991"/>
<evidence type="ECO:0000313" key="2">
    <source>
        <dbReference type="Proteomes" id="UP000215086"/>
    </source>
</evidence>
<organism evidence="1 2">
    <name type="scientific">Thermogutta terrifontis</name>
    <dbReference type="NCBI Taxonomy" id="1331910"/>
    <lineage>
        <taxon>Bacteria</taxon>
        <taxon>Pseudomonadati</taxon>
        <taxon>Planctomycetota</taxon>
        <taxon>Planctomycetia</taxon>
        <taxon>Pirellulales</taxon>
        <taxon>Thermoguttaceae</taxon>
        <taxon>Thermogutta</taxon>
    </lineage>
</organism>
<dbReference type="Proteomes" id="UP000215086">
    <property type="component" value="Chromosome"/>
</dbReference>
<sequence length="43" mass="5120">MFDQPSDRFCQLCHRNLLFRLYRVCRLSQHVSNAVSGYFLSNP</sequence>
<dbReference type="AlphaFoldDB" id="A0A286RKW8"/>
<accession>A0A286RKW8</accession>
<keyword evidence="2" id="KW-1185">Reference proteome</keyword>
<reference evidence="1 2" key="1">
    <citation type="journal article" name="Front. Microbiol.">
        <title>Sugar Metabolism of the First Thermophilic Planctomycete Thermogutta terrifontis: Comparative Genomic and Transcriptomic Approaches.</title>
        <authorList>
            <person name="Elcheninov A.G."/>
            <person name="Menzel P."/>
            <person name="Gudbergsdottir S.R."/>
            <person name="Slesarev A.I."/>
            <person name="Kadnikov V.V."/>
            <person name="Krogh A."/>
            <person name="Bonch-Osmolovskaya E.A."/>
            <person name="Peng X."/>
            <person name="Kublanov I.V."/>
        </authorList>
    </citation>
    <scope>NUCLEOTIDE SEQUENCE [LARGE SCALE GENOMIC DNA]</scope>
    <source>
        <strain evidence="1 2">R1</strain>
    </source>
</reference>
<name>A0A286RKW8_9BACT</name>
<gene>
    <name evidence="1" type="ORF">THTE_3991</name>
</gene>
<proteinExistence type="predicted"/>
<dbReference type="EMBL" id="CP018477">
    <property type="protein sequence ID" value="ASV76592.1"/>
    <property type="molecule type" value="Genomic_DNA"/>
</dbReference>
<protein>
    <submittedName>
        <fullName evidence="1">Uncharacterized protein</fullName>
    </submittedName>
</protein>
<evidence type="ECO:0000313" key="1">
    <source>
        <dbReference type="EMBL" id="ASV76592.1"/>
    </source>
</evidence>